<gene>
    <name evidence="5" type="primary">czcC</name>
    <name evidence="5" type="ORF">GCM10011403_29840</name>
</gene>
<evidence type="ECO:0000256" key="4">
    <source>
        <dbReference type="ARBA" id="ARBA00023237"/>
    </source>
</evidence>
<sequence>MQVRKTILIGTITSTLFMLPGWLLGAEKLTLEQAVNRTITQNPDLRAFGFEMRVQDSAILQATLSPKPELTIAVEDVLGTGVAQGLSGSQTTVSISWILEGELRQRRIDAARTGSLVLASEAAVMRLDAAAQTAREYTKAMALQARLELAEQAIALASDAVAMISQRVNAGTSPRSELARARAELSMRELILEDLNHALLGSFHRIAAQWGSLDPSFDRVEGNLMNLPAVESYSTLESRVEQNPDLMRFLSEKRLYESTLQLEQARKESPWRFNAGVRRLESSSDVGFIGGVTIPLNRGNLNQGRIEEARARLEQASARENAERVRVMTSLFLFHQELEHSLHIATSLQNDVIPEYEQALTEVSRAYKLGSSSYMEWLQVEDDLLTAREELLEASTLAHQNIIEIERLTGVRIAQAKSVE</sequence>
<dbReference type="PANTHER" id="PTHR30203:SF24">
    <property type="entry name" value="BLR4935 PROTEIN"/>
    <property type="match status" value="1"/>
</dbReference>
<evidence type="ECO:0000313" key="6">
    <source>
        <dbReference type="Proteomes" id="UP000627715"/>
    </source>
</evidence>
<keyword evidence="3" id="KW-1134">Transmembrane beta strand</keyword>
<reference evidence="5" key="1">
    <citation type="journal article" date="2014" name="Int. J. Syst. Evol. Microbiol.">
        <title>Complete genome sequence of Corynebacterium casei LMG S-19264T (=DSM 44701T), isolated from a smear-ripened cheese.</title>
        <authorList>
            <consortium name="US DOE Joint Genome Institute (JGI-PGF)"/>
            <person name="Walter F."/>
            <person name="Albersmeier A."/>
            <person name="Kalinowski J."/>
            <person name="Ruckert C."/>
        </authorList>
    </citation>
    <scope>NUCLEOTIDE SEQUENCE</scope>
    <source>
        <strain evidence="5">CGMCC 1.15425</strain>
    </source>
</reference>
<dbReference type="Gene3D" id="1.20.1600.10">
    <property type="entry name" value="Outer membrane efflux proteins (OEP)"/>
    <property type="match status" value="1"/>
</dbReference>
<dbReference type="EMBL" id="BMIY01000017">
    <property type="protein sequence ID" value="GFZ84357.1"/>
    <property type="molecule type" value="Genomic_DNA"/>
</dbReference>
<evidence type="ECO:0000313" key="5">
    <source>
        <dbReference type="EMBL" id="GFZ84357.1"/>
    </source>
</evidence>
<proteinExistence type="inferred from homology"/>
<evidence type="ECO:0000256" key="1">
    <source>
        <dbReference type="ARBA" id="ARBA00004442"/>
    </source>
</evidence>
<dbReference type="Proteomes" id="UP000627715">
    <property type="component" value="Unassembled WGS sequence"/>
</dbReference>
<dbReference type="PANTHER" id="PTHR30203">
    <property type="entry name" value="OUTER MEMBRANE CATION EFFLUX PROTEIN"/>
    <property type="match status" value="1"/>
</dbReference>
<dbReference type="GO" id="GO:0015562">
    <property type="term" value="F:efflux transmembrane transporter activity"/>
    <property type="evidence" value="ECO:0007669"/>
    <property type="project" value="InterPro"/>
</dbReference>
<comment type="subcellular location">
    <subcellularLocation>
        <location evidence="1">Cell outer membrane</location>
    </subcellularLocation>
</comment>
<dbReference type="InterPro" id="IPR010131">
    <property type="entry name" value="MdtP/NodT-like"/>
</dbReference>
<name>A0A916QN26_9GAMM</name>
<keyword evidence="6" id="KW-1185">Reference proteome</keyword>
<protein>
    <submittedName>
        <fullName evidence="5">Cation efflux system protein</fullName>
    </submittedName>
</protein>
<dbReference type="OrthoDB" id="9791261at2"/>
<evidence type="ECO:0000256" key="3">
    <source>
        <dbReference type="ARBA" id="ARBA00022452"/>
    </source>
</evidence>
<dbReference type="Pfam" id="PF02321">
    <property type="entry name" value="OEP"/>
    <property type="match status" value="2"/>
</dbReference>
<dbReference type="AlphaFoldDB" id="A0A916QN26"/>
<accession>A0A916QN26</accession>
<organism evidence="5 6">
    <name type="scientific">Pseudohongiella nitratireducens</name>
    <dbReference type="NCBI Taxonomy" id="1768907"/>
    <lineage>
        <taxon>Bacteria</taxon>
        <taxon>Pseudomonadati</taxon>
        <taxon>Pseudomonadota</taxon>
        <taxon>Gammaproteobacteria</taxon>
        <taxon>Pseudomonadales</taxon>
        <taxon>Pseudohongiellaceae</taxon>
        <taxon>Pseudohongiella</taxon>
    </lineage>
</organism>
<dbReference type="RefSeq" id="WP_082866516.1">
    <property type="nucleotide sequence ID" value="NZ_BMIY01000017.1"/>
</dbReference>
<evidence type="ECO:0000256" key="2">
    <source>
        <dbReference type="ARBA" id="ARBA00007613"/>
    </source>
</evidence>
<reference evidence="5" key="2">
    <citation type="submission" date="2020-09" db="EMBL/GenBank/DDBJ databases">
        <authorList>
            <person name="Sun Q."/>
            <person name="Zhou Y."/>
        </authorList>
    </citation>
    <scope>NUCLEOTIDE SEQUENCE</scope>
    <source>
        <strain evidence="5">CGMCC 1.15425</strain>
    </source>
</reference>
<keyword evidence="3" id="KW-0812">Transmembrane</keyword>
<dbReference type="InterPro" id="IPR003423">
    <property type="entry name" value="OMP_efflux"/>
</dbReference>
<keyword evidence="3" id="KW-0472">Membrane</keyword>
<dbReference type="SUPFAM" id="SSF56954">
    <property type="entry name" value="Outer membrane efflux proteins (OEP)"/>
    <property type="match status" value="1"/>
</dbReference>
<keyword evidence="4" id="KW-0998">Cell outer membrane</keyword>
<comment type="caution">
    <text evidence="5">The sequence shown here is derived from an EMBL/GenBank/DDBJ whole genome shotgun (WGS) entry which is preliminary data.</text>
</comment>
<comment type="similarity">
    <text evidence="2">Belongs to the outer membrane factor (OMF) (TC 1.B.17) family.</text>
</comment>